<dbReference type="Proteomes" id="UP000009256">
    <property type="component" value="Chromosome"/>
</dbReference>
<evidence type="ECO:0000313" key="1">
    <source>
        <dbReference type="EMBL" id="ADQ41621.1"/>
    </source>
</evidence>
<accession>E4S5W1</accession>
<dbReference type="RefSeq" id="WP_013433342.1">
    <property type="nucleotide sequence ID" value="NC_014721.1"/>
</dbReference>
<reference key="1">
    <citation type="submission" date="2010-11" db="EMBL/GenBank/DDBJ databases">
        <title>Complete sequence of chromosome of Caldicellulosiruptor kristjanssonii 177R1B.</title>
        <authorList>
            <consortium name="US DOE Joint Genome Institute"/>
            <person name="Lucas S."/>
            <person name="Copeland A."/>
            <person name="Lapidus A."/>
            <person name="Cheng J.-F."/>
            <person name="Bruce D."/>
            <person name="Goodwin L."/>
            <person name="Pitluck S."/>
            <person name="Davenport K."/>
            <person name="Detter J.C."/>
            <person name="Han C."/>
            <person name="Tapia R."/>
            <person name="Land M."/>
            <person name="Hauser L."/>
            <person name="Jeffries C."/>
            <person name="Kyrpides N."/>
            <person name="Ivanova N."/>
            <person name="Mikhailova N."/>
            <person name="Blumer-Schuette S.E."/>
            <person name="Kelly R.M."/>
            <person name="Woyke T."/>
        </authorList>
    </citation>
    <scope>NUCLEOTIDE SEQUENCE</scope>
    <source>
        <strain>177R1B</strain>
    </source>
</reference>
<dbReference type="KEGG" id="cki:Calkr_2156"/>
<name>E4S5W1_CALA7</name>
<dbReference type="HOGENOM" id="CLU_1977464_0_0_9"/>
<sequence>MIVTKDFLKNIEEADRILLKIIPNKIKSFPPLLVLEIATAKDLVELPLSSRHEIIINALPGTKLGDIAAEIALDNLKGFRNKLKEGDGFYITIEPSSLPQKYAVFGLVIRENSVVSRFLLLHFGRK</sequence>
<keyword evidence="2" id="KW-1185">Reference proteome</keyword>
<protein>
    <submittedName>
        <fullName evidence="1">Uncharacterized protein</fullName>
    </submittedName>
</protein>
<reference evidence="1 2" key="2">
    <citation type="journal article" date="2011" name="J. Bacteriol.">
        <title>Complete genome sequences for the anaerobic, extremely thermophilic plant biomass-degrading bacteria Caldicellulosiruptor hydrothermalis, Caldicellulosiruptor kristjanssonii, Caldicellulosiruptor kronotskyensis, Caldicellulosiruptor owensenis, and Caldicellulosiruptor lactoaceticus.</title>
        <authorList>
            <person name="Blumer-Schuette S.E."/>
            <person name="Ozdemir I."/>
            <person name="Mistry D."/>
            <person name="Lucas S."/>
            <person name="Lapidus A."/>
            <person name="Cheng J.F."/>
            <person name="Goodwin L.A."/>
            <person name="Pitluck S."/>
            <person name="Land M.L."/>
            <person name="Hauser L.J."/>
            <person name="Woyke T."/>
            <person name="Mikhailova N."/>
            <person name="Pati A."/>
            <person name="Kyrpides N.C."/>
            <person name="Ivanova N."/>
            <person name="Detter J.C."/>
            <person name="Walston-Davenport K."/>
            <person name="Han S."/>
            <person name="Adams M.W."/>
            <person name="Kelly R.M."/>
        </authorList>
    </citation>
    <scope>NUCLEOTIDE SEQUENCE [LARGE SCALE GENOMIC DNA]</scope>
    <source>
        <strain evidence="2">ATCC 700853 / DSM 12137 / I77R1B</strain>
    </source>
</reference>
<dbReference type="EMBL" id="CP002326">
    <property type="protein sequence ID" value="ADQ41621.1"/>
    <property type="molecule type" value="Genomic_DNA"/>
</dbReference>
<proteinExistence type="predicted"/>
<evidence type="ECO:0000313" key="2">
    <source>
        <dbReference type="Proteomes" id="UP000009256"/>
    </source>
</evidence>
<dbReference type="STRING" id="632335.Calkr_2156"/>
<organism evidence="1 2">
    <name type="scientific">Caldicellulosiruptor acetigenus (strain ATCC 700853 / DSM 12137 / I77R1B)</name>
    <name type="common">Caldicellulosiruptor kristjanssonii</name>
    <dbReference type="NCBI Taxonomy" id="632335"/>
    <lineage>
        <taxon>Bacteria</taxon>
        <taxon>Bacillati</taxon>
        <taxon>Bacillota</taxon>
        <taxon>Bacillota incertae sedis</taxon>
        <taxon>Caldicellulosiruptorales</taxon>
        <taxon>Caldicellulosiruptoraceae</taxon>
        <taxon>Caldicellulosiruptor</taxon>
    </lineage>
</organism>
<dbReference type="AlphaFoldDB" id="E4S5W1"/>
<gene>
    <name evidence="1" type="ordered locus">Calkr_2156</name>
</gene>